<evidence type="ECO:0000313" key="1">
    <source>
        <dbReference type="EMBL" id="PNR54440.1"/>
    </source>
</evidence>
<evidence type="ECO:0000313" key="2">
    <source>
        <dbReference type="EnsemblPlants" id="PAC:32954999.CDS.1"/>
    </source>
</evidence>
<protein>
    <submittedName>
        <fullName evidence="1 2">Uncharacterized protein</fullName>
    </submittedName>
</protein>
<accession>A0A2K1KKY7</accession>
<sequence length="67" mass="8088">MWGLLMMKFLCKERLLGLSNLHQQFVFRSLAKMVLIIARSWYVDRSEAALWVTIWFSYRNFQVLPFS</sequence>
<reference evidence="1 3" key="2">
    <citation type="journal article" date="2018" name="Plant J.">
        <title>The Physcomitrella patens chromosome-scale assembly reveals moss genome structure and evolution.</title>
        <authorList>
            <person name="Lang D."/>
            <person name="Ullrich K.K."/>
            <person name="Murat F."/>
            <person name="Fuchs J."/>
            <person name="Jenkins J."/>
            <person name="Haas F.B."/>
            <person name="Piednoel M."/>
            <person name="Gundlach H."/>
            <person name="Van Bel M."/>
            <person name="Meyberg R."/>
            <person name="Vives C."/>
            <person name="Morata J."/>
            <person name="Symeonidi A."/>
            <person name="Hiss M."/>
            <person name="Muchero W."/>
            <person name="Kamisugi Y."/>
            <person name="Saleh O."/>
            <person name="Blanc G."/>
            <person name="Decker E.L."/>
            <person name="van Gessel N."/>
            <person name="Grimwood J."/>
            <person name="Hayes R.D."/>
            <person name="Graham S.W."/>
            <person name="Gunter L.E."/>
            <person name="McDaniel S.F."/>
            <person name="Hoernstein S.N.W."/>
            <person name="Larsson A."/>
            <person name="Li F.W."/>
            <person name="Perroud P.F."/>
            <person name="Phillips J."/>
            <person name="Ranjan P."/>
            <person name="Rokshar D.S."/>
            <person name="Rothfels C.J."/>
            <person name="Schneider L."/>
            <person name="Shu S."/>
            <person name="Stevenson D.W."/>
            <person name="Thummler F."/>
            <person name="Tillich M."/>
            <person name="Villarreal Aguilar J.C."/>
            <person name="Widiez T."/>
            <person name="Wong G.K."/>
            <person name="Wymore A."/>
            <person name="Zhang Y."/>
            <person name="Zimmer A.D."/>
            <person name="Quatrano R.S."/>
            <person name="Mayer K.F.X."/>
            <person name="Goodstein D."/>
            <person name="Casacuberta J.M."/>
            <person name="Vandepoele K."/>
            <person name="Reski R."/>
            <person name="Cuming A.C."/>
            <person name="Tuskan G.A."/>
            <person name="Maumus F."/>
            <person name="Salse J."/>
            <person name="Schmutz J."/>
            <person name="Rensing S.A."/>
        </authorList>
    </citation>
    <scope>NUCLEOTIDE SEQUENCE [LARGE SCALE GENOMIC DNA]</scope>
    <source>
        <strain evidence="2 3">cv. Gransden 2004</strain>
    </source>
</reference>
<dbReference type="AlphaFoldDB" id="A0A2K1KKY7"/>
<dbReference type="EnsemblPlants" id="Pp3c5_24680V3.2">
    <property type="protein sequence ID" value="PAC:32955000.CDS.1"/>
    <property type="gene ID" value="Pp3c5_24680"/>
</dbReference>
<keyword evidence="3" id="KW-1185">Reference proteome</keyword>
<dbReference type="PaxDb" id="3218-PP1S23_277V6.1"/>
<proteinExistence type="predicted"/>
<dbReference type="Gramene" id="Pp3c5_24680V3.1">
    <property type="protein sequence ID" value="PAC:32954999.CDS.1"/>
    <property type="gene ID" value="Pp3c5_24680"/>
</dbReference>
<evidence type="ECO:0000313" key="3">
    <source>
        <dbReference type="Proteomes" id="UP000006727"/>
    </source>
</evidence>
<dbReference type="EnsemblPlants" id="Pp3c5_24680V3.1">
    <property type="protein sequence ID" value="PAC:32954999.CDS.1"/>
    <property type="gene ID" value="Pp3c5_24680"/>
</dbReference>
<dbReference type="Gramene" id="Pp3c5_24680V3.2">
    <property type="protein sequence ID" value="PAC:32955000.CDS.1"/>
    <property type="gene ID" value="Pp3c5_24680"/>
</dbReference>
<dbReference type="Proteomes" id="UP000006727">
    <property type="component" value="Chromosome 5"/>
</dbReference>
<reference evidence="1 3" key="1">
    <citation type="journal article" date="2008" name="Science">
        <title>The Physcomitrella genome reveals evolutionary insights into the conquest of land by plants.</title>
        <authorList>
            <person name="Rensing S."/>
            <person name="Lang D."/>
            <person name="Zimmer A."/>
            <person name="Terry A."/>
            <person name="Salamov A."/>
            <person name="Shapiro H."/>
            <person name="Nishiyama T."/>
            <person name="Perroud P.-F."/>
            <person name="Lindquist E."/>
            <person name="Kamisugi Y."/>
            <person name="Tanahashi T."/>
            <person name="Sakakibara K."/>
            <person name="Fujita T."/>
            <person name="Oishi K."/>
            <person name="Shin-I T."/>
            <person name="Kuroki Y."/>
            <person name="Toyoda A."/>
            <person name="Suzuki Y."/>
            <person name="Hashimoto A."/>
            <person name="Yamaguchi K."/>
            <person name="Sugano A."/>
            <person name="Kohara Y."/>
            <person name="Fujiyama A."/>
            <person name="Anterola A."/>
            <person name="Aoki S."/>
            <person name="Ashton N."/>
            <person name="Barbazuk W.B."/>
            <person name="Barker E."/>
            <person name="Bennetzen J."/>
            <person name="Bezanilla M."/>
            <person name="Blankenship R."/>
            <person name="Cho S.H."/>
            <person name="Dutcher S."/>
            <person name="Estelle M."/>
            <person name="Fawcett J.A."/>
            <person name="Gundlach H."/>
            <person name="Hanada K."/>
            <person name="Heyl A."/>
            <person name="Hicks K.A."/>
            <person name="Hugh J."/>
            <person name="Lohr M."/>
            <person name="Mayer K."/>
            <person name="Melkozernov A."/>
            <person name="Murata T."/>
            <person name="Nelson D."/>
            <person name="Pils B."/>
            <person name="Prigge M."/>
            <person name="Reiss B."/>
            <person name="Renner T."/>
            <person name="Rombauts S."/>
            <person name="Rushton P."/>
            <person name="Sanderfoot A."/>
            <person name="Schween G."/>
            <person name="Shiu S.-H."/>
            <person name="Stueber K."/>
            <person name="Theodoulou F.L."/>
            <person name="Tu H."/>
            <person name="Van de Peer Y."/>
            <person name="Verrier P.J."/>
            <person name="Waters E."/>
            <person name="Wood A."/>
            <person name="Yang L."/>
            <person name="Cove D."/>
            <person name="Cuming A."/>
            <person name="Hasebe M."/>
            <person name="Lucas S."/>
            <person name="Mishler D.B."/>
            <person name="Reski R."/>
            <person name="Grigoriev I."/>
            <person name="Quatrano R.S."/>
            <person name="Boore J.L."/>
        </authorList>
    </citation>
    <scope>NUCLEOTIDE SEQUENCE [LARGE SCALE GENOMIC DNA]</scope>
    <source>
        <strain evidence="2 3">cv. Gransden 2004</strain>
    </source>
</reference>
<reference evidence="2" key="3">
    <citation type="submission" date="2020-12" db="UniProtKB">
        <authorList>
            <consortium name="EnsemblPlants"/>
        </authorList>
    </citation>
    <scope>IDENTIFICATION</scope>
</reference>
<dbReference type="InParanoid" id="A0A2K1KKY7"/>
<name>A0A2K1KKY7_PHYPA</name>
<dbReference type="EMBL" id="ABEU02000005">
    <property type="protein sequence ID" value="PNR54440.1"/>
    <property type="molecule type" value="Genomic_DNA"/>
</dbReference>
<gene>
    <name evidence="1" type="ORF">PHYPA_008117</name>
</gene>
<organism evidence="1">
    <name type="scientific">Physcomitrium patens</name>
    <name type="common">Spreading-leaved earth moss</name>
    <name type="synonym">Physcomitrella patens</name>
    <dbReference type="NCBI Taxonomy" id="3218"/>
    <lineage>
        <taxon>Eukaryota</taxon>
        <taxon>Viridiplantae</taxon>
        <taxon>Streptophyta</taxon>
        <taxon>Embryophyta</taxon>
        <taxon>Bryophyta</taxon>
        <taxon>Bryophytina</taxon>
        <taxon>Bryopsida</taxon>
        <taxon>Funariidae</taxon>
        <taxon>Funariales</taxon>
        <taxon>Funariaceae</taxon>
        <taxon>Physcomitrium</taxon>
    </lineage>
</organism>